<dbReference type="EMBL" id="DYDO01000011">
    <property type="protein sequence ID" value="DBA16387.1"/>
    <property type="molecule type" value="Genomic_DNA"/>
</dbReference>
<keyword evidence="8 13" id="KW-0472">Membrane</keyword>
<dbReference type="Proteomes" id="UP001181693">
    <property type="component" value="Unassembled WGS sequence"/>
</dbReference>
<proteinExistence type="inferred from homology"/>
<comment type="caution">
    <text evidence="15">The sequence shown here is derived from an EMBL/GenBank/DDBJ whole genome shotgun (WGS) entry which is preliminary data.</text>
</comment>
<keyword evidence="10" id="KW-0325">Glycoprotein</keyword>
<name>A0AAV2ZY57_PYXAD</name>
<evidence type="ECO:0000256" key="10">
    <source>
        <dbReference type="ARBA" id="ARBA00023180"/>
    </source>
</evidence>
<dbReference type="CDD" id="cd13954">
    <property type="entry name" value="7tmA_OR"/>
    <property type="match status" value="1"/>
</dbReference>
<gene>
    <name evidence="15" type="ORF">GDO54_003783</name>
</gene>
<keyword evidence="4 12" id="KW-0812">Transmembrane</keyword>
<dbReference type="Gene3D" id="1.20.1070.10">
    <property type="entry name" value="Rhodopsin 7-helix transmembrane proteins"/>
    <property type="match status" value="1"/>
</dbReference>
<organism evidence="15 16">
    <name type="scientific">Pyxicephalus adspersus</name>
    <name type="common">African bullfrog</name>
    <dbReference type="NCBI Taxonomy" id="30357"/>
    <lineage>
        <taxon>Eukaryota</taxon>
        <taxon>Metazoa</taxon>
        <taxon>Chordata</taxon>
        <taxon>Craniata</taxon>
        <taxon>Vertebrata</taxon>
        <taxon>Euteleostomi</taxon>
        <taxon>Amphibia</taxon>
        <taxon>Batrachia</taxon>
        <taxon>Anura</taxon>
        <taxon>Neobatrachia</taxon>
        <taxon>Ranoidea</taxon>
        <taxon>Pyxicephalidae</taxon>
        <taxon>Pyxicephalinae</taxon>
        <taxon>Pyxicephalus</taxon>
    </lineage>
</organism>
<feature type="transmembrane region" description="Helical" evidence="13">
    <location>
        <begin position="70"/>
        <end position="93"/>
    </location>
</feature>
<feature type="transmembrane region" description="Helical" evidence="13">
    <location>
        <begin position="121"/>
        <end position="140"/>
    </location>
</feature>
<dbReference type="SUPFAM" id="SSF81321">
    <property type="entry name" value="Family A G protein-coupled receptor-like"/>
    <property type="match status" value="1"/>
</dbReference>
<reference evidence="15" key="1">
    <citation type="thesis" date="2020" institute="ProQuest LLC" country="789 East Eisenhower Parkway, Ann Arbor, MI, USA">
        <title>Comparative Genomics and Chromosome Evolution.</title>
        <authorList>
            <person name="Mudd A.B."/>
        </authorList>
    </citation>
    <scope>NUCLEOTIDE SEQUENCE</scope>
    <source>
        <strain evidence="15">1538</strain>
        <tissue evidence="15">Blood</tissue>
    </source>
</reference>
<feature type="transmembrane region" description="Helical" evidence="13">
    <location>
        <begin position="39"/>
        <end position="64"/>
    </location>
</feature>
<keyword evidence="6 13" id="KW-1133">Transmembrane helix</keyword>
<keyword evidence="5 13" id="KW-0552">Olfaction</keyword>
<comment type="subcellular location">
    <subcellularLocation>
        <location evidence="1 13">Cell membrane</location>
        <topology evidence="1 13">Multi-pass membrane protein</topology>
    </subcellularLocation>
</comment>
<feature type="transmembrane region" description="Helical" evidence="13">
    <location>
        <begin position="6"/>
        <end position="27"/>
    </location>
</feature>
<evidence type="ECO:0000313" key="15">
    <source>
        <dbReference type="EMBL" id="DBA16387.1"/>
    </source>
</evidence>
<evidence type="ECO:0000259" key="14">
    <source>
        <dbReference type="PROSITE" id="PS50262"/>
    </source>
</evidence>
<evidence type="ECO:0000256" key="2">
    <source>
        <dbReference type="ARBA" id="ARBA00022475"/>
    </source>
</evidence>
<dbReference type="PROSITE" id="PS50262">
    <property type="entry name" value="G_PROTEIN_RECEP_F1_2"/>
    <property type="match status" value="1"/>
</dbReference>
<evidence type="ECO:0000256" key="13">
    <source>
        <dbReference type="RuleBase" id="RU363047"/>
    </source>
</evidence>
<dbReference type="InterPro" id="IPR050516">
    <property type="entry name" value="Olfactory_GPCR"/>
</dbReference>
<evidence type="ECO:0000256" key="4">
    <source>
        <dbReference type="ARBA" id="ARBA00022692"/>
    </source>
</evidence>
<dbReference type="FunFam" id="1.20.1070.10:FF:000010">
    <property type="entry name" value="Olfactory receptor"/>
    <property type="match status" value="1"/>
</dbReference>
<dbReference type="InterPro" id="IPR000725">
    <property type="entry name" value="Olfact_rcpt"/>
</dbReference>
<sequence>MKCYLFILFLLIFIITILGNMTIIIAYKLSLNLQTPMYYFLANFSILEICYVSITSPKMLSILISQDRSISLYGCATQLFGGLLLGGAECYILTSMAYDRYNAICQPLVYNRIMNKTACRLLLLWSYLMGMLSAVTHTSLTFRLPFCSSDINHFFCDVPPLLKLACTDTWVNELVIFALGSYLVTSSVLLILISYIYIITAVFRIQSSVGRMKAFSTCTSHLIVVTIFYGSIFFVYLKPKSKYKLENDRVVSVLYTTVAPLLNPFIYSIRNNEMKLAISKLPKKLNVLKIKCVSRQKKKY</sequence>
<feature type="domain" description="G-protein coupled receptors family 1 profile" evidence="14">
    <location>
        <begin position="19"/>
        <end position="267"/>
    </location>
</feature>
<evidence type="ECO:0000256" key="12">
    <source>
        <dbReference type="RuleBase" id="RU000688"/>
    </source>
</evidence>
<dbReference type="PANTHER" id="PTHR26452">
    <property type="entry name" value="OLFACTORY RECEPTOR"/>
    <property type="match status" value="1"/>
</dbReference>
<dbReference type="GO" id="GO:0004984">
    <property type="term" value="F:olfactory receptor activity"/>
    <property type="evidence" value="ECO:0007669"/>
    <property type="project" value="InterPro"/>
</dbReference>
<dbReference type="InterPro" id="IPR017452">
    <property type="entry name" value="GPCR_Rhodpsn_7TM"/>
</dbReference>
<dbReference type="PRINTS" id="PR00237">
    <property type="entry name" value="GPCRRHODOPSN"/>
</dbReference>
<dbReference type="InterPro" id="IPR000276">
    <property type="entry name" value="GPCR_Rhodpsn"/>
</dbReference>
<dbReference type="PRINTS" id="PR00245">
    <property type="entry name" value="OLFACTORYR"/>
</dbReference>
<keyword evidence="2 13" id="KW-1003">Cell membrane</keyword>
<evidence type="ECO:0000256" key="11">
    <source>
        <dbReference type="ARBA" id="ARBA00023224"/>
    </source>
</evidence>
<dbReference type="GO" id="GO:0005886">
    <property type="term" value="C:plasma membrane"/>
    <property type="evidence" value="ECO:0007669"/>
    <property type="project" value="UniProtKB-SubCell"/>
</dbReference>
<protein>
    <recommendedName>
        <fullName evidence="13">Olfactory receptor</fullName>
    </recommendedName>
</protein>
<dbReference type="AlphaFoldDB" id="A0AAV2ZY57"/>
<accession>A0AAV2ZY57</accession>
<feature type="transmembrane region" description="Helical" evidence="13">
    <location>
        <begin position="249"/>
        <end position="269"/>
    </location>
</feature>
<feature type="transmembrane region" description="Helical" evidence="13">
    <location>
        <begin position="215"/>
        <end position="237"/>
    </location>
</feature>
<evidence type="ECO:0000313" key="16">
    <source>
        <dbReference type="Proteomes" id="UP001181693"/>
    </source>
</evidence>
<dbReference type="GO" id="GO:0004930">
    <property type="term" value="F:G protein-coupled receptor activity"/>
    <property type="evidence" value="ECO:0007669"/>
    <property type="project" value="UniProtKB-KW"/>
</dbReference>
<feature type="transmembrane region" description="Helical" evidence="13">
    <location>
        <begin position="174"/>
        <end position="203"/>
    </location>
</feature>
<evidence type="ECO:0000256" key="1">
    <source>
        <dbReference type="ARBA" id="ARBA00004651"/>
    </source>
</evidence>
<keyword evidence="3 13" id="KW-0716">Sensory transduction</keyword>
<evidence type="ECO:0000256" key="6">
    <source>
        <dbReference type="ARBA" id="ARBA00022989"/>
    </source>
</evidence>
<evidence type="ECO:0000256" key="8">
    <source>
        <dbReference type="ARBA" id="ARBA00023136"/>
    </source>
</evidence>
<evidence type="ECO:0000256" key="9">
    <source>
        <dbReference type="ARBA" id="ARBA00023170"/>
    </source>
</evidence>
<evidence type="ECO:0000256" key="5">
    <source>
        <dbReference type="ARBA" id="ARBA00022725"/>
    </source>
</evidence>
<keyword evidence="16" id="KW-1185">Reference proteome</keyword>
<evidence type="ECO:0000256" key="3">
    <source>
        <dbReference type="ARBA" id="ARBA00022606"/>
    </source>
</evidence>
<keyword evidence="7 12" id="KW-0297">G-protein coupled receptor</keyword>
<keyword evidence="9 12" id="KW-0675">Receptor</keyword>
<dbReference type="PROSITE" id="PS00237">
    <property type="entry name" value="G_PROTEIN_RECEP_F1_1"/>
    <property type="match status" value="1"/>
</dbReference>
<comment type="similarity">
    <text evidence="12">Belongs to the G-protein coupled receptor 1 family.</text>
</comment>
<keyword evidence="11 12" id="KW-0807">Transducer</keyword>
<dbReference type="Pfam" id="PF13853">
    <property type="entry name" value="7tm_4"/>
    <property type="match status" value="1"/>
</dbReference>
<evidence type="ECO:0000256" key="7">
    <source>
        <dbReference type="ARBA" id="ARBA00023040"/>
    </source>
</evidence>